<dbReference type="InterPro" id="IPR016477">
    <property type="entry name" value="Fructo-/Ketosamine-3-kinase"/>
</dbReference>
<dbReference type="InterPro" id="IPR011989">
    <property type="entry name" value="ARM-like"/>
</dbReference>
<dbReference type="InterPro" id="IPR038739">
    <property type="entry name" value="ARMC8/Vid28"/>
</dbReference>
<evidence type="ECO:0000256" key="3">
    <source>
        <dbReference type="ARBA" id="ARBA00011961"/>
    </source>
</evidence>
<dbReference type="SUPFAM" id="SSF48371">
    <property type="entry name" value="ARM repeat"/>
    <property type="match status" value="2"/>
</dbReference>
<keyword evidence="6" id="KW-0539">Nucleus</keyword>
<accession>A0A178FR88</accession>
<organism evidence="8 9">
    <name type="scientific">Trichophyton violaceum</name>
    <dbReference type="NCBI Taxonomy" id="34388"/>
    <lineage>
        <taxon>Eukaryota</taxon>
        <taxon>Fungi</taxon>
        <taxon>Dikarya</taxon>
        <taxon>Ascomycota</taxon>
        <taxon>Pezizomycotina</taxon>
        <taxon>Eurotiomycetes</taxon>
        <taxon>Eurotiomycetidae</taxon>
        <taxon>Onygenales</taxon>
        <taxon>Arthrodermataceae</taxon>
        <taxon>Trichophyton</taxon>
    </lineage>
</organism>
<evidence type="ECO:0000313" key="8">
    <source>
        <dbReference type="EMBL" id="OAL74077.1"/>
    </source>
</evidence>
<evidence type="ECO:0000256" key="4">
    <source>
        <dbReference type="ARBA" id="ARBA00022490"/>
    </source>
</evidence>
<dbReference type="Proteomes" id="UP000243519">
    <property type="component" value="Unassembled WGS sequence"/>
</dbReference>
<reference evidence="8 9" key="1">
    <citation type="submission" date="2016-05" db="EMBL/GenBank/DDBJ databases">
        <title>Genome sequencing of Trichophyton violaceum CMCC(F)T3l isolated from hair.</title>
        <authorList>
            <person name="Zhan P."/>
            <person name="Tao Y."/>
            <person name="Liu W."/>
        </authorList>
    </citation>
    <scope>NUCLEOTIDE SEQUENCE [LARGE SCALE GENOMIC DNA]</scope>
    <source>
        <strain evidence="9">CMCC(F)T3l</strain>
    </source>
</reference>
<gene>
    <name evidence="8" type="ORF">A7D00_2107</name>
</gene>
<dbReference type="SMART" id="SM00185">
    <property type="entry name" value="ARM"/>
    <property type="match status" value="5"/>
</dbReference>
<protein>
    <recommendedName>
        <fullName evidence="3">protein-ribulosamine 3-kinase</fullName>
        <ecNumber evidence="3">2.7.1.172</ecNumber>
    </recommendedName>
</protein>
<dbReference type="FunFam" id="3.90.1200.10:FF:000018">
    <property type="entry name" value="Fructosamine-3-kinase, putative"/>
    <property type="match status" value="1"/>
</dbReference>
<dbReference type="InterPro" id="IPR011009">
    <property type="entry name" value="Kinase-like_dom_sf"/>
</dbReference>
<dbReference type="GO" id="GO:0034657">
    <property type="term" value="C:GID complex"/>
    <property type="evidence" value="ECO:0007669"/>
    <property type="project" value="TreeGrafter"/>
</dbReference>
<dbReference type="PANTHER" id="PTHR15651">
    <property type="entry name" value="ARMADILLO REPEAT-CONTAINING PROTEIN 8"/>
    <property type="match status" value="1"/>
</dbReference>
<dbReference type="GO" id="GO:0102193">
    <property type="term" value="F:protein-ribulosamine 3-kinase activity"/>
    <property type="evidence" value="ECO:0007669"/>
    <property type="project" value="UniProtKB-EC"/>
</dbReference>
<evidence type="ECO:0000256" key="1">
    <source>
        <dbReference type="ARBA" id="ARBA00004123"/>
    </source>
</evidence>
<dbReference type="Gene3D" id="1.25.10.10">
    <property type="entry name" value="Leucine-rich Repeat Variant"/>
    <property type="match status" value="4"/>
</dbReference>
<proteinExistence type="predicted"/>
<dbReference type="GO" id="GO:0005634">
    <property type="term" value="C:nucleus"/>
    <property type="evidence" value="ECO:0007669"/>
    <property type="project" value="UniProtKB-SubCell"/>
</dbReference>
<comment type="caution">
    <text evidence="8">The sequence shown here is derived from an EMBL/GenBank/DDBJ whole genome shotgun (WGS) entry which is preliminary data.</text>
</comment>
<keyword evidence="5" id="KW-0677">Repeat</keyword>
<dbReference type="GO" id="GO:0043161">
    <property type="term" value="P:proteasome-mediated ubiquitin-dependent protein catabolic process"/>
    <property type="evidence" value="ECO:0007669"/>
    <property type="project" value="TreeGrafter"/>
</dbReference>
<dbReference type="EMBL" id="LHPN01000002">
    <property type="protein sequence ID" value="OAL74077.1"/>
    <property type="molecule type" value="Genomic_DNA"/>
</dbReference>
<dbReference type="Gene3D" id="3.90.1200.10">
    <property type="match status" value="1"/>
</dbReference>
<evidence type="ECO:0000256" key="7">
    <source>
        <dbReference type="ARBA" id="ARBA00048655"/>
    </source>
</evidence>
<evidence type="ECO:0000313" key="9">
    <source>
        <dbReference type="Proteomes" id="UP000243519"/>
    </source>
</evidence>
<comment type="catalytic activity">
    <reaction evidence="7">
        <text>N(6)-D-ribulosyl-L-lysyl-[protein] + ATP = N(6)-(3-O-phospho-D-ribulosyl)-L-lysyl-[protein] + ADP + H(+)</text>
        <dbReference type="Rhea" id="RHEA:48432"/>
        <dbReference type="Rhea" id="RHEA-COMP:12103"/>
        <dbReference type="Rhea" id="RHEA-COMP:12104"/>
        <dbReference type="ChEBI" id="CHEBI:15378"/>
        <dbReference type="ChEBI" id="CHEBI:30616"/>
        <dbReference type="ChEBI" id="CHEBI:90418"/>
        <dbReference type="ChEBI" id="CHEBI:90420"/>
        <dbReference type="ChEBI" id="CHEBI:456216"/>
        <dbReference type="EC" id="2.7.1.172"/>
    </reaction>
    <physiologicalReaction direction="left-to-right" evidence="7">
        <dbReference type="Rhea" id="RHEA:48433"/>
    </physiologicalReaction>
</comment>
<name>A0A178FR88_TRIVO</name>
<dbReference type="PANTHER" id="PTHR15651:SF7">
    <property type="entry name" value="ARMADILLO REPEAT-CONTAINING PROTEIN 8"/>
    <property type="match status" value="1"/>
</dbReference>
<evidence type="ECO:0000256" key="5">
    <source>
        <dbReference type="ARBA" id="ARBA00022737"/>
    </source>
</evidence>
<evidence type="ECO:0000256" key="6">
    <source>
        <dbReference type="ARBA" id="ARBA00023242"/>
    </source>
</evidence>
<sequence length="1422" mass="155363">MTKVVSPHLLDDVRNADSTAGRIAALRALKNDIIGHNQKKQAWTELGVLPLLSDVLLSRRGVARKADFQSPKQHTTEEDEMCFQAITIIGSLTLGGPAYTAPILAGETIPSLLSVLSSPSCPRSLALAVLRTLNTIADQLALVYQNVDNQTQPMGALLFTRKYIPTFRGILQQPANSPGAQPCIELVADLISKTCSGEQQKSLLAECGILDVLGLRLAAFVVAGGFVLPGAENSCTNSGALGYIPDPAPADAKLTPILHAIAVIIEQSAARAEHLLTCPALVTVFPRSFYDLYLGEAKKGPWKSPYSSGYGFTKRNVLNPIDSLLPSVQPMQNNGSSNFPPLGSQPQYDKRGQFFGPQPPCTDSPAPEEPESVLVSWLLYVARADRGYVRLMAARILATLFRHHLLKKSRVPMLGYLLVPLLVRMLDSAHHAEDSSTFDGYVNSITLRVKEEAPAVLASLVMDSRELQKFAVDSGAIKKLTQMLKESFAPTSEAGTPMWSTTKRPATVLVQSTDSDTSLGPPGFTRQALSKIKYREAILKALAALSLVNDDYRKAICDTGVVQHIIDSMKPWNPETTVLGNKTCITELEGNTTPVILAACAAARSLTRSVSVLRTSLIDAGIAAPICELVKSSNVEIQIAATSVMCNLALDFSPMKEALLEANMVPLLCENSHSPNANLRIESLWSLKHISYNVPNKMKKDILEALGIEWIKQVLSHDPNDPLNARRRQDDIASELPSSLIEMGTSNSFGEQVDILNPVIPSSLESESPMMDFDGHIPDSSITSKPDVDTHSAEKVRKRRLALNGDLDQTKKLRQDDTLAQEELFDLLRNIMCGPGAPDMIDYLLQKFGQTDFLDILASKLRPRPLPTANASIASFKDKSTTSQQKSILHPTEIIRAVTYVLIHIAAGVSRHRHLLVFHQDLLKLTMALLSHSNWQIRANCVWIVINLTLDDDKTDRASRVERAMRLKSLGRTDKNGFGLDEDALGPIKCRLTWVVFEVSETRDGPGLRDELIVNDFQGWTNRARSQIKQHSSSEYQYKATIVSPTQISAEKMPRPAGKAPRSVLKALSLPLDGAGTSFTPLHGGSGFAQTAHLKASISSTGKDENKSNQEKDFFVKISSSTSSSSLPEEGAMFRGEYTSLNAISGAVPDMCPRAIAWGEVKDDDDDKNGGAIPKASSSWFLVTEFLQLGGTLGRRPASDPASLAARLGKLHSIPAPAPPSSEEVRQAATTNLKLNGAEGDDGNVEDARVPQFGFPVPTFCGDVRQPNQFRRSWADFYANQRLRTVLEESERRNGKDKRLRDLVERTAQEVVPRILGDDHLGFDKAGNGKPVTPVIVHGDLWSGNTDVGKIRRASAGQASEEAVVGDVVYDPSSCYAHSEFELGIMKMFGGFGSQFFKEYHRIVPKTEPVEEYEDRIDLYEL</sequence>
<dbReference type="InterPro" id="IPR000225">
    <property type="entry name" value="Armadillo"/>
</dbReference>
<keyword evidence="4" id="KW-0963">Cytoplasm</keyword>
<dbReference type="SUPFAM" id="SSF56112">
    <property type="entry name" value="Protein kinase-like (PK-like)"/>
    <property type="match status" value="1"/>
</dbReference>
<keyword evidence="9" id="KW-1185">Reference proteome</keyword>
<comment type="subcellular location">
    <subcellularLocation>
        <location evidence="2">Cytoplasm</location>
    </subcellularLocation>
    <subcellularLocation>
        <location evidence="1">Nucleus</location>
    </subcellularLocation>
</comment>
<dbReference type="Pfam" id="PF03881">
    <property type="entry name" value="Fructosamin_kin"/>
    <property type="match status" value="2"/>
</dbReference>
<dbReference type="OrthoDB" id="5559898at2759"/>
<dbReference type="InterPro" id="IPR016024">
    <property type="entry name" value="ARM-type_fold"/>
</dbReference>
<dbReference type="EC" id="2.7.1.172" evidence="3"/>
<dbReference type="GO" id="GO:0005737">
    <property type="term" value="C:cytoplasm"/>
    <property type="evidence" value="ECO:0007669"/>
    <property type="project" value="UniProtKB-SubCell"/>
</dbReference>
<evidence type="ECO:0000256" key="2">
    <source>
        <dbReference type="ARBA" id="ARBA00004496"/>
    </source>
</evidence>